<organism evidence="1 2">
    <name type="scientific">Nelumbo nucifera</name>
    <name type="common">Sacred lotus</name>
    <dbReference type="NCBI Taxonomy" id="4432"/>
    <lineage>
        <taxon>Eukaryota</taxon>
        <taxon>Viridiplantae</taxon>
        <taxon>Streptophyta</taxon>
        <taxon>Embryophyta</taxon>
        <taxon>Tracheophyta</taxon>
        <taxon>Spermatophyta</taxon>
        <taxon>Magnoliopsida</taxon>
        <taxon>Proteales</taxon>
        <taxon>Nelumbonaceae</taxon>
        <taxon>Nelumbo</taxon>
    </lineage>
</organism>
<protein>
    <submittedName>
        <fullName evidence="1">Uncharacterized protein</fullName>
    </submittedName>
</protein>
<keyword evidence="2" id="KW-1185">Reference proteome</keyword>
<dbReference type="AlphaFoldDB" id="A0A822ZNE5"/>
<comment type="caution">
    <text evidence="1">The sequence shown here is derived from an EMBL/GenBank/DDBJ whole genome shotgun (WGS) entry which is preliminary data.</text>
</comment>
<dbReference type="Proteomes" id="UP000607653">
    <property type="component" value="Unassembled WGS sequence"/>
</dbReference>
<proteinExistence type="predicted"/>
<evidence type="ECO:0000313" key="1">
    <source>
        <dbReference type="EMBL" id="DAD46427.1"/>
    </source>
</evidence>
<gene>
    <name evidence="1" type="ORF">HUJ06_016364</name>
</gene>
<name>A0A822ZNE5_NELNU</name>
<evidence type="ECO:0000313" key="2">
    <source>
        <dbReference type="Proteomes" id="UP000607653"/>
    </source>
</evidence>
<reference evidence="1 2" key="1">
    <citation type="journal article" date="2020" name="Mol. Biol. Evol.">
        <title>Distinct Expression and Methylation Patterns for Genes with Different Fates following a Single Whole-Genome Duplication in Flowering Plants.</title>
        <authorList>
            <person name="Shi T."/>
            <person name="Rahmani R.S."/>
            <person name="Gugger P.F."/>
            <person name="Wang M."/>
            <person name="Li H."/>
            <person name="Zhang Y."/>
            <person name="Li Z."/>
            <person name="Wang Q."/>
            <person name="Van de Peer Y."/>
            <person name="Marchal K."/>
            <person name="Chen J."/>
        </authorList>
    </citation>
    <scope>NUCLEOTIDE SEQUENCE [LARGE SCALE GENOMIC DNA]</scope>
    <source>
        <tissue evidence="1">Leaf</tissue>
    </source>
</reference>
<accession>A0A822ZNE5</accession>
<dbReference type="EMBL" id="DUZY01000008">
    <property type="protein sequence ID" value="DAD46427.1"/>
    <property type="molecule type" value="Genomic_DNA"/>
</dbReference>
<sequence length="114" mass="13432">MDSSIMEEEESEKRVRSFRYEDYNNRRVFLRSYPLNWDDEEVIDDEHADATTQGMLKVSKAGKVNVLKERVLYVLRWSEGKVFLLKRKLKHKVAFYLVACHSFGFKPSPSLLSV</sequence>